<protein>
    <submittedName>
        <fullName evidence="2">Uncharacterized protein</fullName>
    </submittedName>
</protein>
<name>A0A2V3U2N9_9HYPH</name>
<organism evidence="2 3">
    <name type="scientific">Chelatococcus asaccharovorans</name>
    <dbReference type="NCBI Taxonomy" id="28210"/>
    <lineage>
        <taxon>Bacteria</taxon>
        <taxon>Pseudomonadati</taxon>
        <taxon>Pseudomonadota</taxon>
        <taxon>Alphaproteobacteria</taxon>
        <taxon>Hyphomicrobiales</taxon>
        <taxon>Chelatococcaceae</taxon>
        <taxon>Chelatococcus</taxon>
    </lineage>
</organism>
<evidence type="ECO:0000256" key="1">
    <source>
        <dbReference type="SAM" id="MobiDB-lite"/>
    </source>
</evidence>
<proteinExistence type="predicted"/>
<dbReference type="Proteomes" id="UP000248021">
    <property type="component" value="Unassembled WGS sequence"/>
</dbReference>
<feature type="region of interest" description="Disordered" evidence="1">
    <location>
        <begin position="29"/>
        <end position="75"/>
    </location>
</feature>
<keyword evidence="3" id="KW-1185">Reference proteome</keyword>
<dbReference type="RefSeq" id="WP_146227420.1">
    <property type="nucleotide sequence ID" value="NZ_JAHBRY010000001.1"/>
</dbReference>
<dbReference type="AlphaFoldDB" id="A0A2V3U2N9"/>
<sequence>MRLFEKLGRKIDNFATKIDTKIHKNVDKFIESHAHHGSEPAHSVSKRSVDSEEVGTPPTPSAPTPMRESHFGQHIFDSPSIFGGQSILIGHIAEPDHQAIGF</sequence>
<comment type="caution">
    <text evidence="2">The sequence shown here is derived from an EMBL/GenBank/DDBJ whole genome shotgun (WGS) entry which is preliminary data.</text>
</comment>
<feature type="compositionally biased region" description="Basic and acidic residues" evidence="1">
    <location>
        <begin position="29"/>
        <end position="39"/>
    </location>
</feature>
<evidence type="ECO:0000313" key="3">
    <source>
        <dbReference type="Proteomes" id="UP000248021"/>
    </source>
</evidence>
<gene>
    <name evidence="2" type="ORF">C7450_108303</name>
</gene>
<reference evidence="2 3" key="1">
    <citation type="submission" date="2018-05" db="EMBL/GenBank/DDBJ databases">
        <title>Genomic Encyclopedia of Type Strains, Phase IV (KMG-IV): sequencing the most valuable type-strain genomes for metagenomic binning, comparative biology and taxonomic classification.</title>
        <authorList>
            <person name="Goeker M."/>
        </authorList>
    </citation>
    <scope>NUCLEOTIDE SEQUENCE [LARGE SCALE GENOMIC DNA]</scope>
    <source>
        <strain evidence="2 3">DSM 6462</strain>
    </source>
</reference>
<accession>A0A2V3U2N9</accession>
<dbReference type="EMBL" id="QJJK01000008">
    <property type="protein sequence ID" value="PXW56551.1"/>
    <property type="molecule type" value="Genomic_DNA"/>
</dbReference>
<evidence type="ECO:0000313" key="2">
    <source>
        <dbReference type="EMBL" id="PXW56551.1"/>
    </source>
</evidence>